<gene>
    <name evidence="1" type="ORF">RT41_GL000553</name>
</gene>
<name>A0A2A5RIS4_9LACT</name>
<dbReference type="AlphaFoldDB" id="A0A2A5RIS4"/>
<accession>A0A2A5RIS4</accession>
<proteinExistence type="predicted"/>
<comment type="caution">
    <text evidence="1">The sequence shown here is derived from an EMBL/GenBank/DDBJ whole genome shotgun (WGS) entry which is preliminary data.</text>
</comment>
<sequence length="39" mass="4680">MKHYITKYRDENGNRKAVSWLQVNLFGKAYCFNQKTIDV</sequence>
<dbReference type="STRING" id="1291764.GCA_001311235_01738"/>
<protein>
    <submittedName>
        <fullName evidence="1">Uncharacterized protein</fullName>
    </submittedName>
</protein>
<evidence type="ECO:0000313" key="2">
    <source>
        <dbReference type="Proteomes" id="UP000218181"/>
    </source>
</evidence>
<dbReference type="Proteomes" id="UP000218181">
    <property type="component" value="Unassembled WGS sequence"/>
</dbReference>
<reference evidence="1 2" key="1">
    <citation type="submission" date="2014-12" db="EMBL/GenBank/DDBJ databases">
        <title>Draft genome sequences of 10 type strains of Lactococcus.</title>
        <authorList>
            <person name="Sun Z."/>
            <person name="Zhong Z."/>
            <person name="Liu W."/>
            <person name="Zhang W."/>
            <person name="Zhang H."/>
        </authorList>
    </citation>
    <scope>NUCLEOTIDE SEQUENCE [LARGE SCALE GENOMIC DNA]</scope>
    <source>
        <strain evidence="1 2">JCM 16395</strain>
    </source>
</reference>
<evidence type="ECO:0000313" key="1">
    <source>
        <dbReference type="EMBL" id="PCR98983.1"/>
    </source>
</evidence>
<organism evidence="1 2">
    <name type="scientific">Lactococcus fujiensis JCM 16395</name>
    <dbReference type="NCBI Taxonomy" id="1291764"/>
    <lineage>
        <taxon>Bacteria</taxon>
        <taxon>Bacillati</taxon>
        <taxon>Bacillota</taxon>
        <taxon>Bacilli</taxon>
        <taxon>Lactobacillales</taxon>
        <taxon>Streptococcaceae</taxon>
        <taxon>Lactococcus</taxon>
    </lineage>
</organism>
<keyword evidence="2" id="KW-1185">Reference proteome</keyword>
<dbReference type="EMBL" id="JXJU01000015">
    <property type="protein sequence ID" value="PCR98983.1"/>
    <property type="molecule type" value="Genomic_DNA"/>
</dbReference>